<evidence type="ECO:0000256" key="13">
    <source>
        <dbReference type="SAM" id="Phobius"/>
    </source>
</evidence>
<dbReference type="Pfam" id="PF00512">
    <property type="entry name" value="HisKA"/>
    <property type="match status" value="1"/>
</dbReference>
<dbReference type="GO" id="GO:0005509">
    <property type="term" value="F:calcium ion binding"/>
    <property type="evidence" value="ECO:0007669"/>
    <property type="project" value="UniProtKB-ARBA"/>
</dbReference>
<dbReference type="Gene3D" id="6.10.340.10">
    <property type="match status" value="1"/>
</dbReference>
<evidence type="ECO:0000256" key="2">
    <source>
        <dbReference type="ARBA" id="ARBA00001968"/>
    </source>
</evidence>
<dbReference type="InterPro" id="IPR003594">
    <property type="entry name" value="HATPase_dom"/>
</dbReference>
<feature type="domain" description="HAMP" evidence="15">
    <location>
        <begin position="215"/>
        <end position="277"/>
    </location>
</feature>
<feature type="region of interest" description="Disordered" evidence="12">
    <location>
        <begin position="66"/>
        <end position="125"/>
    </location>
</feature>
<dbReference type="FunFam" id="1.10.287.130:FF:000001">
    <property type="entry name" value="Two-component sensor histidine kinase"/>
    <property type="match status" value="1"/>
</dbReference>
<dbReference type="EMBL" id="NRGR01000020">
    <property type="protein sequence ID" value="PCC38642.1"/>
    <property type="molecule type" value="Genomic_DNA"/>
</dbReference>
<dbReference type="RefSeq" id="WP_096197322.1">
    <property type="nucleotide sequence ID" value="NZ_NRGR01000020.1"/>
</dbReference>
<accession>A0A2A3YFU0</accession>
<dbReference type="CDD" id="cd00082">
    <property type="entry name" value="HisKA"/>
    <property type="match status" value="1"/>
</dbReference>
<dbReference type="OrthoDB" id="9786919at2"/>
<feature type="transmembrane region" description="Helical" evidence="13">
    <location>
        <begin position="28"/>
        <end position="49"/>
    </location>
</feature>
<evidence type="ECO:0000256" key="5">
    <source>
        <dbReference type="ARBA" id="ARBA00022553"/>
    </source>
</evidence>
<dbReference type="InterPro" id="IPR036890">
    <property type="entry name" value="HATPase_C_sf"/>
</dbReference>
<comment type="caution">
    <text evidence="16">The sequence shown here is derived from an EMBL/GenBank/DDBJ whole genome shotgun (WGS) entry which is preliminary data.</text>
</comment>
<evidence type="ECO:0000313" key="17">
    <source>
        <dbReference type="Proteomes" id="UP000218598"/>
    </source>
</evidence>
<dbReference type="PROSITE" id="PS50109">
    <property type="entry name" value="HIS_KIN"/>
    <property type="match status" value="1"/>
</dbReference>
<keyword evidence="5" id="KW-0597">Phosphoprotein</keyword>
<dbReference type="AlphaFoldDB" id="A0A2A3YFU0"/>
<dbReference type="InterPro" id="IPR005467">
    <property type="entry name" value="His_kinase_dom"/>
</dbReference>
<gene>
    <name evidence="16" type="ORF">CIK66_11890</name>
</gene>
<feature type="compositionally biased region" description="Basic and acidic residues" evidence="12">
    <location>
        <begin position="66"/>
        <end position="76"/>
    </location>
</feature>
<dbReference type="SMART" id="SM00304">
    <property type="entry name" value="HAMP"/>
    <property type="match status" value="1"/>
</dbReference>
<dbReference type="SUPFAM" id="SSF47384">
    <property type="entry name" value="Homodimeric domain of signal transducing histidine kinase"/>
    <property type="match status" value="1"/>
</dbReference>
<dbReference type="InterPro" id="IPR050428">
    <property type="entry name" value="TCS_sensor_his_kinase"/>
</dbReference>
<sequence>MSTVPSSTEGSAPDALPGRRRAGLRTTLVALLVVTVAVVCLALGLLTHASLSNQLDAELDAQLQRAADRAVGREQLQDAGPTEAPDPHGPPSGEGPDSGEFELTARGERKGGSGGTLDSAVWRDQDGEVRELPAADLRELEGVMAEAERAGAAPVSLSLGTYRVVVRPVDQGAVVVTGLPTDSLRSTLLRLDLTLLAAGAAALAVTGIGGSLIIRRTLRPLEGVADLASDVARTPLGSGTVSIDGRVPVEHSTPGTEVGDVGRALNLLLDNVEEAIEVRQRSEDGMRRFIADASHELRTPLTAIRGYTEMLRLTEDLGERGQQSVDRLEVQSARMTSLVEDLLLLTRLDDRAPQVQDEVDLGEIALEAVMDARAAAQDHPVDVRVPDEPVVVLGDPRQLSQVVANLLSNARKHTPEGTEIEVKLRSQEGRAELTVLDAGPGIDPALVPEVFSRFTRADRARSGAEGTTGLGLSIVRAIAEAHHGTIDLSSSPGRTVFTVSLPLAGG</sequence>
<dbReference type="Pfam" id="PF02518">
    <property type="entry name" value="HATPase_c"/>
    <property type="match status" value="1"/>
</dbReference>
<comment type="subcellular location">
    <subcellularLocation>
        <location evidence="3">Cell membrane</location>
    </subcellularLocation>
</comment>
<evidence type="ECO:0000256" key="3">
    <source>
        <dbReference type="ARBA" id="ARBA00004236"/>
    </source>
</evidence>
<dbReference type="SMART" id="SM00387">
    <property type="entry name" value="HATPase_c"/>
    <property type="match status" value="1"/>
</dbReference>
<dbReference type="InterPro" id="IPR003661">
    <property type="entry name" value="HisK_dim/P_dom"/>
</dbReference>
<dbReference type="FunFam" id="3.30.565.10:FF:000006">
    <property type="entry name" value="Sensor histidine kinase WalK"/>
    <property type="match status" value="1"/>
</dbReference>
<proteinExistence type="predicted"/>
<evidence type="ECO:0000259" key="14">
    <source>
        <dbReference type="PROSITE" id="PS50109"/>
    </source>
</evidence>
<keyword evidence="17" id="KW-1185">Reference proteome</keyword>
<dbReference type="Pfam" id="PF00672">
    <property type="entry name" value="HAMP"/>
    <property type="match status" value="1"/>
</dbReference>
<dbReference type="InterPro" id="IPR036097">
    <property type="entry name" value="HisK_dim/P_sf"/>
</dbReference>
<dbReference type="Proteomes" id="UP000218598">
    <property type="component" value="Unassembled WGS sequence"/>
</dbReference>
<evidence type="ECO:0000256" key="8">
    <source>
        <dbReference type="ARBA" id="ARBA00022777"/>
    </source>
</evidence>
<keyword evidence="7 13" id="KW-0812">Transmembrane</keyword>
<protein>
    <recommendedName>
        <fullName evidence="4">histidine kinase</fullName>
        <ecNumber evidence="4">2.7.13.3</ecNumber>
    </recommendedName>
</protein>
<evidence type="ECO:0000259" key="15">
    <source>
        <dbReference type="PROSITE" id="PS50885"/>
    </source>
</evidence>
<keyword evidence="8" id="KW-0418">Kinase</keyword>
<dbReference type="Gene3D" id="3.30.565.10">
    <property type="entry name" value="Histidine kinase-like ATPase, C-terminal domain"/>
    <property type="match status" value="1"/>
</dbReference>
<dbReference type="PRINTS" id="PR00344">
    <property type="entry name" value="BCTRLSENSOR"/>
</dbReference>
<dbReference type="Gene3D" id="1.10.287.130">
    <property type="match status" value="1"/>
</dbReference>
<dbReference type="SUPFAM" id="SSF55874">
    <property type="entry name" value="ATPase domain of HSP90 chaperone/DNA topoisomerase II/histidine kinase"/>
    <property type="match status" value="1"/>
</dbReference>
<reference evidence="16 17" key="1">
    <citation type="journal article" date="2017" name="Elife">
        <title>Extensive horizontal gene transfer in cheese-associated bacteria.</title>
        <authorList>
            <person name="Bonham K.S."/>
            <person name="Wolfe B.E."/>
            <person name="Dutton R.J."/>
        </authorList>
    </citation>
    <scope>NUCLEOTIDE SEQUENCE [LARGE SCALE GENOMIC DNA]</scope>
    <source>
        <strain evidence="16 17">341_9</strain>
    </source>
</reference>
<evidence type="ECO:0000256" key="9">
    <source>
        <dbReference type="ARBA" id="ARBA00022989"/>
    </source>
</evidence>
<organism evidence="16 17">
    <name type="scientific">Brachybacterium alimentarium</name>
    <dbReference type="NCBI Taxonomy" id="47845"/>
    <lineage>
        <taxon>Bacteria</taxon>
        <taxon>Bacillati</taxon>
        <taxon>Actinomycetota</taxon>
        <taxon>Actinomycetes</taxon>
        <taxon>Micrococcales</taxon>
        <taxon>Dermabacteraceae</taxon>
        <taxon>Brachybacterium</taxon>
    </lineage>
</organism>
<comment type="catalytic activity">
    <reaction evidence="1">
        <text>ATP + protein L-histidine = ADP + protein N-phospho-L-histidine.</text>
        <dbReference type="EC" id="2.7.13.3"/>
    </reaction>
</comment>
<keyword evidence="11 13" id="KW-0472">Membrane</keyword>
<dbReference type="EC" id="2.7.13.3" evidence="4"/>
<evidence type="ECO:0000256" key="11">
    <source>
        <dbReference type="ARBA" id="ARBA00023136"/>
    </source>
</evidence>
<evidence type="ECO:0000313" key="16">
    <source>
        <dbReference type="EMBL" id="PCC38642.1"/>
    </source>
</evidence>
<feature type="domain" description="Histidine kinase" evidence="14">
    <location>
        <begin position="292"/>
        <end position="505"/>
    </location>
</feature>
<dbReference type="InterPro" id="IPR003660">
    <property type="entry name" value="HAMP_dom"/>
</dbReference>
<evidence type="ECO:0000256" key="4">
    <source>
        <dbReference type="ARBA" id="ARBA00012438"/>
    </source>
</evidence>
<dbReference type="PANTHER" id="PTHR45436">
    <property type="entry name" value="SENSOR HISTIDINE KINASE YKOH"/>
    <property type="match status" value="1"/>
</dbReference>
<evidence type="ECO:0000256" key="6">
    <source>
        <dbReference type="ARBA" id="ARBA00022679"/>
    </source>
</evidence>
<evidence type="ECO:0000256" key="10">
    <source>
        <dbReference type="ARBA" id="ARBA00023012"/>
    </source>
</evidence>
<dbReference type="GO" id="GO:0000155">
    <property type="term" value="F:phosphorelay sensor kinase activity"/>
    <property type="evidence" value="ECO:0007669"/>
    <property type="project" value="InterPro"/>
</dbReference>
<keyword evidence="10" id="KW-0902">Two-component regulatory system</keyword>
<keyword evidence="6" id="KW-0808">Transferase</keyword>
<name>A0A2A3YFU0_9MICO</name>
<keyword evidence="9 13" id="KW-1133">Transmembrane helix</keyword>
<comment type="cofactor">
    <cofactor evidence="2">
        <name>a divalent metal cation</name>
        <dbReference type="ChEBI" id="CHEBI:60240"/>
    </cofactor>
</comment>
<evidence type="ECO:0000256" key="12">
    <source>
        <dbReference type="SAM" id="MobiDB-lite"/>
    </source>
</evidence>
<dbReference type="GO" id="GO:0005886">
    <property type="term" value="C:plasma membrane"/>
    <property type="evidence" value="ECO:0007669"/>
    <property type="project" value="UniProtKB-SubCell"/>
</dbReference>
<dbReference type="SMART" id="SM00388">
    <property type="entry name" value="HisKA"/>
    <property type="match status" value="1"/>
</dbReference>
<dbReference type="InterPro" id="IPR004358">
    <property type="entry name" value="Sig_transdc_His_kin-like_C"/>
</dbReference>
<dbReference type="PANTHER" id="PTHR45436:SF5">
    <property type="entry name" value="SENSOR HISTIDINE KINASE TRCS"/>
    <property type="match status" value="1"/>
</dbReference>
<dbReference type="PROSITE" id="PS50885">
    <property type="entry name" value="HAMP"/>
    <property type="match status" value="1"/>
</dbReference>
<evidence type="ECO:0000256" key="7">
    <source>
        <dbReference type="ARBA" id="ARBA00022692"/>
    </source>
</evidence>
<evidence type="ECO:0000256" key="1">
    <source>
        <dbReference type="ARBA" id="ARBA00000085"/>
    </source>
</evidence>